<dbReference type="InterPro" id="IPR007344">
    <property type="entry name" value="GrpB/CoaE"/>
</dbReference>
<keyword evidence="2" id="KW-1185">Reference proteome</keyword>
<dbReference type="Gene3D" id="3.30.460.10">
    <property type="entry name" value="Beta Polymerase, domain 2"/>
    <property type="match status" value="1"/>
</dbReference>
<dbReference type="SUPFAM" id="SSF81301">
    <property type="entry name" value="Nucleotidyltransferase"/>
    <property type="match status" value="1"/>
</dbReference>
<dbReference type="Proteomes" id="UP000596827">
    <property type="component" value="Unassembled WGS sequence"/>
</dbReference>
<protein>
    <submittedName>
        <fullName evidence="1">GrpB family protein</fullName>
    </submittedName>
</protein>
<name>A0A923M7C8_9BURK</name>
<sequence length="177" mass="20178">MGDDLDRAIHEDIVLVPHRPEWAMAFEREKERLLGLYPREFVQIEHFGSTAVPGMPAKPIIDMLAGVAAMSSADALLESLLSNGYTTSREFNAMLHDRKWLMRARDGRRTHHLHIVEYGGMQWRDRLRFRDALRQSPGLAQSYAERKARLAVAHRGDREAYTDAKSGFVARVLALQP</sequence>
<dbReference type="PANTHER" id="PTHR34822">
    <property type="entry name" value="GRPB DOMAIN PROTEIN (AFU_ORTHOLOGUE AFUA_1G01530)"/>
    <property type="match status" value="1"/>
</dbReference>
<dbReference type="AlphaFoldDB" id="A0A923M7C8"/>
<proteinExistence type="predicted"/>
<dbReference type="PANTHER" id="PTHR34822:SF1">
    <property type="entry name" value="GRPB FAMILY PROTEIN"/>
    <property type="match status" value="1"/>
</dbReference>
<evidence type="ECO:0000313" key="1">
    <source>
        <dbReference type="EMBL" id="MBC5765597.1"/>
    </source>
</evidence>
<evidence type="ECO:0000313" key="2">
    <source>
        <dbReference type="Proteomes" id="UP000596827"/>
    </source>
</evidence>
<comment type="caution">
    <text evidence="1">The sequence shown here is derived from an EMBL/GenBank/DDBJ whole genome shotgun (WGS) entry which is preliminary data.</text>
</comment>
<dbReference type="RefSeq" id="WP_187082081.1">
    <property type="nucleotide sequence ID" value="NZ_JACORU010000005.1"/>
</dbReference>
<accession>A0A923M7C8</accession>
<gene>
    <name evidence="1" type="ORF">H8R02_14110</name>
</gene>
<organism evidence="1 2">
    <name type="scientific">Ramlibacter albus</name>
    <dbReference type="NCBI Taxonomy" id="2079448"/>
    <lineage>
        <taxon>Bacteria</taxon>
        <taxon>Pseudomonadati</taxon>
        <taxon>Pseudomonadota</taxon>
        <taxon>Betaproteobacteria</taxon>
        <taxon>Burkholderiales</taxon>
        <taxon>Comamonadaceae</taxon>
        <taxon>Ramlibacter</taxon>
    </lineage>
</organism>
<dbReference type="Pfam" id="PF04229">
    <property type="entry name" value="GrpB"/>
    <property type="match status" value="1"/>
</dbReference>
<dbReference type="InterPro" id="IPR043519">
    <property type="entry name" value="NT_sf"/>
</dbReference>
<reference evidence="1" key="1">
    <citation type="submission" date="2020-08" db="EMBL/GenBank/DDBJ databases">
        <title>Ramlibacter sp. GTP1 16S ribosomal RNA gene genome sequencing and assembly.</title>
        <authorList>
            <person name="Kang M."/>
        </authorList>
    </citation>
    <scope>NUCLEOTIDE SEQUENCE</scope>
    <source>
        <strain evidence="1">GTP1</strain>
    </source>
</reference>
<dbReference type="EMBL" id="JACORU010000005">
    <property type="protein sequence ID" value="MBC5765597.1"/>
    <property type="molecule type" value="Genomic_DNA"/>
</dbReference>